<dbReference type="PROSITE" id="PS01348">
    <property type="entry name" value="MRAY_2"/>
    <property type="match status" value="1"/>
</dbReference>
<feature type="transmembrane region" description="Helical" evidence="7">
    <location>
        <begin position="228"/>
        <end position="245"/>
    </location>
</feature>
<feature type="transmembrane region" description="Helical" evidence="7">
    <location>
        <begin position="59"/>
        <end position="80"/>
    </location>
</feature>
<dbReference type="Proteomes" id="UP001597112">
    <property type="component" value="Unassembled WGS sequence"/>
</dbReference>
<proteinExistence type="predicted"/>
<dbReference type="PANTHER" id="PTHR22926">
    <property type="entry name" value="PHOSPHO-N-ACETYLMURAMOYL-PENTAPEPTIDE-TRANSFERASE"/>
    <property type="match status" value="1"/>
</dbReference>
<keyword evidence="2" id="KW-1003">Cell membrane</keyword>
<keyword evidence="9" id="KW-1185">Reference proteome</keyword>
<accession>A0ABW3K389</accession>
<gene>
    <name evidence="8" type="ORF">ACFQ21_15265</name>
</gene>
<dbReference type="PROSITE" id="PS01347">
    <property type="entry name" value="MRAY_1"/>
    <property type="match status" value="1"/>
</dbReference>
<evidence type="ECO:0000256" key="1">
    <source>
        <dbReference type="ARBA" id="ARBA00004651"/>
    </source>
</evidence>
<comment type="subcellular location">
    <subcellularLocation>
        <location evidence="1">Cell membrane</location>
        <topology evidence="1">Multi-pass membrane protein</topology>
    </subcellularLocation>
</comment>
<dbReference type="EMBL" id="JBHTKA010000004">
    <property type="protein sequence ID" value="MFD1000684.1"/>
    <property type="molecule type" value="Genomic_DNA"/>
</dbReference>
<dbReference type="CDD" id="cd06853">
    <property type="entry name" value="GT_WecA_like"/>
    <property type="match status" value="1"/>
</dbReference>
<evidence type="ECO:0000256" key="7">
    <source>
        <dbReference type="SAM" id="Phobius"/>
    </source>
</evidence>
<dbReference type="RefSeq" id="WP_377580135.1">
    <property type="nucleotide sequence ID" value="NZ_JBHTKA010000004.1"/>
</dbReference>
<organism evidence="8 9">
    <name type="scientific">Ohtaekwangia kribbensis</name>
    <dbReference type="NCBI Taxonomy" id="688913"/>
    <lineage>
        <taxon>Bacteria</taxon>
        <taxon>Pseudomonadati</taxon>
        <taxon>Bacteroidota</taxon>
        <taxon>Cytophagia</taxon>
        <taxon>Cytophagales</taxon>
        <taxon>Fulvivirgaceae</taxon>
        <taxon>Ohtaekwangia</taxon>
    </lineage>
</organism>
<feature type="transmembrane region" description="Helical" evidence="7">
    <location>
        <begin position="136"/>
        <end position="162"/>
    </location>
</feature>
<name>A0ABW3K389_9BACT</name>
<feature type="transmembrane region" description="Helical" evidence="7">
    <location>
        <begin position="198"/>
        <end position="216"/>
    </location>
</feature>
<sequence length="369" mass="41765">MDLITIHYFWQLFLFMAIQLAAATTSFVIAFLIVPVIIKYSLQKNLVDIPGRRKIHKKVTPSMGGIAIFIGFFISSLIWIDIQSWGTIKFIMVALSVIFFIGVRDDLVPLRWMIKLMGQIMAASLLIFLFDLRIKSFYGLFSIFELPDIVSYLLTYFTIIVITNSFNLIDGLDGLAGTIATLSLIAFGVWFFLIDDFIFSILSFSMVGAIFAFLIFNWEPSEVFMGDTGALVIGMMLAMLTIRFIDLNYNLPEHYPYRFNASIGTAACFIIIPLVDTLRIVLLRILKGQSPFKPDKSHIHHAIMRLGMTHSQTTLILAGAHLFYIGLALIFHNFSERYILTGVIVLSFVLSVTLDRLILGRLSPKELED</sequence>
<dbReference type="PANTHER" id="PTHR22926:SF3">
    <property type="entry name" value="UNDECAPRENYL-PHOSPHATE ALPHA-N-ACETYLGLUCOSAMINYL 1-PHOSPHATE TRANSFERASE"/>
    <property type="match status" value="1"/>
</dbReference>
<evidence type="ECO:0000256" key="4">
    <source>
        <dbReference type="ARBA" id="ARBA00022692"/>
    </source>
</evidence>
<feature type="transmembrane region" description="Helical" evidence="7">
    <location>
        <begin position="12"/>
        <end position="38"/>
    </location>
</feature>
<evidence type="ECO:0000313" key="8">
    <source>
        <dbReference type="EMBL" id="MFD1000684.1"/>
    </source>
</evidence>
<keyword evidence="5 7" id="KW-1133">Transmembrane helix</keyword>
<keyword evidence="3" id="KW-0808">Transferase</keyword>
<feature type="transmembrane region" description="Helical" evidence="7">
    <location>
        <begin position="86"/>
        <end position="103"/>
    </location>
</feature>
<dbReference type="InterPro" id="IPR018480">
    <property type="entry name" value="PNAcMuramoyl-5peptid_Trfase_CS"/>
</dbReference>
<evidence type="ECO:0000256" key="2">
    <source>
        <dbReference type="ARBA" id="ARBA00022475"/>
    </source>
</evidence>
<feature type="transmembrane region" description="Helical" evidence="7">
    <location>
        <begin position="174"/>
        <end position="192"/>
    </location>
</feature>
<feature type="transmembrane region" description="Helical" evidence="7">
    <location>
        <begin position="112"/>
        <end position="130"/>
    </location>
</feature>
<evidence type="ECO:0000256" key="5">
    <source>
        <dbReference type="ARBA" id="ARBA00022989"/>
    </source>
</evidence>
<evidence type="ECO:0000256" key="3">
    <source>
        <dbReference type="ARBA" id="ARBA00022679"/>
    </source>
</evidence>
<reference evidence="9" key="1">
    <citation type="journal article" date="2019" name="Int. J. Syst. Evol. Microbiol.">
        <title>The Global Catalogue of Microorganisms (GCM) 10K type strain sequencing project: providing services to taxonomists for standard genome sequencing and annotation.</title>
        <authorList>
            <consortium name="The Broad Institute Genomics Platform"/>
            <consortium name="The Broad Institute Genome Sequencing Center for Infectious Disease"/>
            <person name="Wu L."/>
            <person name="Ma J."/>
        </authorList>
    </citation>
    <scope>NUCLEOTIDE SEQUENCE [LARGE SCALE GENOMIC DNA]</scope>
    <source>
        <strain evidence="9">CCUG 58938</strain>
    </source>
</reference>
<comment type="caution">
    <text evidence="8">The sequence shown here is derived from an EMBL/GenBank/DDBJ whole genome shotgun (WGS) entry which is preliminary data.</text>
</comment>
<dbReference type="InterPro" id="IPR000715">
    <property type="entry name" value="Glycosyl_transferase_4"/>
</dbReference>
<keyword evidence="4 7" id="KW-0812">Transmembrane</keyword>
<dbReference type="Pfam" id="PF00953">
    <property type="entry name" value="Glycos_transf_4"/>
    <property type="match status" value="1"/>
</dbReference>
<feature type="transmembrane region" description="Helical" evidence="7">
    <location>
        <begin position="338"/>
        <end position="359"/>
    </location>
</feature>
<feature type="transmembrane region" description="Helical" evidence="7">
    <location>
        <begin position="314"/>
        <end position="332"/>
    </location>
</feature>
<protein>
    <submittedName>
        <fullName evidence="8">Glycosyltransferase family 4 protein</fullName>
    </submittedName>
</protein>
<feature type="transmembrane region" description="Helical" evidence="7">
    <location>
        <begin position="257"/>
        <end position="282"/>
    </location>
</feature>
<evidence type="ECO:0000256" key="6">
    <source>
        <dbReference type="ARBA" id="ARBA00023136"/>
    </source>
</evidence>
<evidence type="ECO:0000313" key="9">
    <source>
        <dbReference type="Proteomes" id="UP001597112"/>
    </source>
</evidence>
<keyword evidence="6 7" id="KW-0472">Membrane</keyword>